<dbReference type="Proteomes" id="UP000001473">
    <property type="component" value="Chromosome"/>
</dbReference>
<accession>C4LG93</accession>
<dbReference type="AlphaFoldDB" id="C4LG93"/>
<feature type="compositionally biased region" description="Polar residues" evidence="1">
    <location>
        <begin position="365"/>
        <end position="375"/>
    </location>
</feature>
<sequence>MNLSIDPCSLDTAVGELEASSEPKFNKLLSLAFSDSGEYTGEPGLRMLGEQHFQVVSGKVGSARHTLLQLRQLIRWLADGTKEMRGAFVGQDDASAAILCGLKSIQAVDFTFPARPDGEFSPFDFSEPMSGDGDDPAAVLAMLDAGNDSDIYALADYWHNLSISLNETVDALARARTRLEENTGESIDAAAGCFSQVMATAQIFADNATAMHASVSQLPHIRQAARTQIAAIEAEHTAAVAAATNPAGVQAAGEAARAATREFMTGPYQAMLTAAVPPLRNLTERPDVGQGGGHLTVQSPSPINSPSTVPTTVTPAMAAAGAVGGAPTANNAPLNPTQPATVSADNVGTNSTHPAPAPPITPAAQTSPNLASNADSGPLGTAPTSINRDNARVAPGGVSGNAFPRSPGNTPSPGYTPRTTQTPDRNLRSSTPNNGLGTTNRTPINGGHAPHGNGNYPRNGVNGSGQLSKPGEIPRNRSVIIHPGPDTPMPRTGDNPHYPGSTPGEGKNTAPHYGRGAAAPSPTGGDGSRPAMGRMGIAPMGGYGNSSKSQKQEPEGKYKPITSEFEAEYNLRQLRGDIGLTTPHVIGAQLREPK</sequence>
<feature type="compositionally biased region" description="Low complexity" evidence="1">
    <location>
        <begin position="300"/>
        <end position="312"/>
    </location>
</feature>
<evidence type="ECO:0000313" key="3">
    <source>
        <dbReference type="Proteomes" id="UP000001473"/>
    </source>
</evidence>
<protein>
    <submittedName>
        <fullName evidence="2">Uncharacterized protein</fullName>
    </submittedName>
</protein>
<reference evidence="2 3" key="1">
    <citation type="journal article" date="2008" name="J. Biotechnol.">
        <title>Ultrafast pyrosequencing of Corynebacterium kroppenstedtii DSM44385 revealed insights into the physiology of a lipophilic corynebacterium that lacks mycolic acids.</title>
        <authorList>
            <person name="Tauch A."/>
            <person name="Schneider J."/>
            <person name="Szczepanowski R."/>
            <person name="Tilker A."/>
            <person name="Viehoever P."/>
            <person name="Gartemann K.-H."/>
            <person name="Arnold W."/>
            <person name="Blom J."/>
            <person name="Brinkrolf K."/>
            <person name="Brune I."/>
            <person name="Goetker S."/>
            <person name="Weisshaar B."/>
            <person name="Goesmann A."/>
            <person name="Droege M."/>
            <person name="Puehler A."/>
        </authorList>
    </citation>
    <scope>NUCLEOTIDE SEQUENCE [LARGE SCALE GENOMIC DNA]</scope>
    <source>
        <strain evidence="3">DSM 44385 / JCM 11950 / CIP 105744 / CCUG 35717</strain>
    </source>
</reference>
<feature type="region of interest" description="Disordered" evidence="1">
    <location>
        <begin position="327"/>
        <end position="560"/>
    </location>
</feature>
<feature type="compositionally biased region" description="Polar residues" evidence="1">
    <location>
        <begin position="407"/>
        <end position="443"/>
    </location>
</feature>
<evidence type="ECO:0000313" key="2">
    <source>
        <dbReference type="EMBL" id="ACR16943.1"/>
    </source>
</evidence>
<name>C4LG93_CORK4</name>
<evidence type="ECO:0000256" key="1">
    <source>
        <dbReference type="SAM" id="MobiDB-lite"/>
    </source>
</evidence>
<dbReference type="KEGG" id="ckp:ckrop_0149"/>
<proteinExistence type="predicted"/>
<dbReference type="STRING" id="645127.ckrop_0149"/>
<keyword evidence="3" id="KW-1185">Reference proteome</keyword>
<dbReference type="HOGENOM" id="CLU_491539_0_0_11"/>
<feature type="region of interest" description="Disordered" evidence="1">
    <location>
        <begin position="284"/>
        <end position="312"/>
    </location>
</feature>
<dbReference type="EMBL" id="CP001620">
    <property type="protein sequence ID" value="ACR16943.1"/>
    <property type="molecule type" value="Genomic_DNA"/>
</dbReference>
<gene>
    <name evidence="2" type="ordered locus">ckrop_0149</name>
</gene>
<feature type="compositionally biased region" description="Polar residues" evidence="1">
    <location>
        <begin position="334"/>
        <end position="353"/>
    </location>
</feature>
<organism evidence="2 3">
    <name type="scientific">Corynebacterium kroppenstedtii (strain DSM 44385 / JCM 11950 / CIP 105744 / CCUG 35717)</name>
    <dbReference type="NCBI Taxonomy" id="645127"/>
    <lineage>
        <taxon>Bacteria</taxon>
        <taxon>Bacillati</taxon>
        <taxon>Actinomycetota</taxon>
        <taxon>Actinomycetes</taxon>
        <taxon>Mycobacteriales</taxon>
        <taxon>Corynebacteriaceae</taxon>
        <taxon>Corynebacterium</taxon>
    </lineage>
</organism>